<dbReference type="OrthoDB" id="9763644at2"/>
<dbReference type="InterPro" id="IPR002694">
    <property type="entry name" value="Znf_CHC2"/>
</dbReference>
<feature type="domain" description="Zinc finger CHC2-type" evidence="1">
    <location>
        <begin position="30"/>
        <end position="83"/>
    </location>
</feature>
<evidence type="ECO:0000313" key="3">
    <source>
        <dbReference type="Proteomes" id="UP000220840"/>
    </source>
</evidence>
<gene>
    <name evidence="2" type="ORF">CQ394_10310</name>
</gene>
<dbReference type="Pfam" id="PF01807">
    <property type="entry name" value="Zn_ribbon_DnaG"/>
    <property type="match status" value="1"/>
</dbReference>
<keyword evidence="3" id="KW-1185">Reference proteome</keyword>
<dbReference type="InterPro" id="IPR027417">
    <property type="entry name" value="P-loop_NTPase"/>
</dbReference>
<dbReference type="RefSeq" id="WP_097919267.1">
    <property type="nucleotide sequence ID" value="NZ_JBNOOD010000076.1"/>
</dbReference>
<dbReference type="InterPro" id="IPR036977">
    <property type="entry name" value="DNA_primase_Znf_CHC2"/>
</dbReference>
<dbReference type="EMBL" id="PDCJ01000001">
    <property type="protein sequence ID" value="PEG32065.1"/>
    <property type="molecule type" value="Genomic_DNA"/>
</dbReference>
<dbReference type="SMART" id="SM00400">
    <property type="entry name" value="ZnF_CHCC"/>
    <property type="match status" value="1"/>
</dbReference>
<name>A0A2A7MK33_9CLOT</name>
<dbReference type="Proteomes" id="UP000220840">
    <property type="component" value="Unassembled WGS sequence"/>
</dbReference>
<dbReference type="GO" id="GO:0003677">
    <property type="term" value="F:DNA binding"/>
    <property type="evidence" value="ECO:0007669"/>
    <property type="project" value="InterPro"/>
</dbReference>
<dbReference type="GO" id="GO:0006260">
    <property type="term" value="P:DNA replication"/>
    <property type="evidence" value="ECO:0007669"/>
    <property type="project" value="InterPro"/>
</dbReference>
<dbReference type="GO" id="GO:0008270">
    <property type="term" value="F:zinc ion binding"/>
    <property type="evidence" value="ECO:0007669"/>
    <property type="project" value="InterPro"/>
</dbReference>
<reference evidence="2 3" key="1">
    <citation type="submission" date="2017-10" db="EMBL/GenBank/DDBJ databases">
        <title>Effective Description of Clostridium neonatale sp. nov. linked to necrotizing enterocolitis in neonates and a clarification of species assignable to the genus Clostridium (Prazmowski 1880) emend. Lawson and Rainey 2016.</title>
        <authorList>
            <person name="Bernard K."/>
            <person name="Burdz T."/>
            <person name="Wiebe D."/>
            <person name="Balcewich B."/>
            <person name="Alfa M."/>
            <person name="Bernier A.-M."/>
        </authorList>
    </citation>
    <scope>NUCLEOTIDE SEQUENCE [LARGE SCALE GENOMIC DNA]</scope>
    <source>
        <strain evidence="2 3">LCDC99A005</strain>
    </source>
</reference>
<dbReference type="SUPFAM" id="SSF57783">
    <property type="entry name" value="Zinc beta-ribbon"/>
    <property type="match status" value="1"/>
</dbReference>
<comment type="caution">
    <text evidence="2">The sequence shown here is derived from an EMBL/GenBank/DDBJ whole genome shotgun (WGS) entry which is preliminary data.</text>
</comment>
<dbReference type="Gene3D" id="3.40.1360.10">
    <property type="match status" value="1"/>
</dbReference>
<evidence type="ECO:0000313" key="2">
    <source>
        <dbReference type="EMBL" id="PEG32065.1"/>
    </source>
</evidence>
<accession>A0A2A7MK33</accession>
<protein>
    <submittedName>
        <fullName evidence="2">DNA primase</fullName>
    </submittedName>
</protein>
<proteinExistence type="predicted"/>
<sequence>MRNINDIDLKQVIEDLTGERFNREKKIHSPFKQENTPSFTIYFDSNSNKYKFKDFSTGKQGDGLDFVMQYKNCSYKEARSYLGLEVEKAENELWEDKIRSYIDWQLQDIRRGYTLLGIFTFVDENNKPIYAKAKFLKPDGKKETPYYCIENGKVTNKRGTNEVPYNYYNLLKGIAEDKTIIFVEGEKDANTINNILKNKTFVASSLKGVKNFEKLKSNEFMKIYVIGDTGEAGQRYIQDIKKEFFDKCSKFKIINLPGIKSLGDNKDVTDWLESGHNKNDLFNAFDRSLDLRDKSQLQQDYGGVYKFQYDKSGENPRKVYITDFQILEAKTLINVEADFEDIALTVKSRIDGKIYPKTDSSTVLNDLRSFRNFLGAKLNFKGEKKDLNTFREWLSNYFFLEDEEVYQGVRFSCINGKMALTCADGTIFIDGIDTSAFADGTKIKLTEVEKIETSELLELKKRLFRFLSAEKSISIVGTIINDLAVYQNMAIDEKLHHLFITGESESGKSTILERIIAPILNYPAKEKISVSSAKPFGFSGSLCLGNYPLICDEFKPSKWNQYKTDEVCNTMRDAYDRTPMPRGDKSFKIKNFIPERPIIMAGEESYPDQETALITRSCIVYISKNERTEENSTATFWLIEHKDILNKFGRSLIDEVLNMSVEQYKDIRKSLGTKFDILKGRAFDTALNIACGIEILNILLERHGLNIIENYEQHIIKNIQDEVLDGGKEAKSTVEQMLILYSQMIEDKNTCVQETIIQDRKEDGFYVRTSQLLNEIFRFQKEYGSADIKPLKLKDFRKQAIKAGYILIKNAKQLRIGTDNPVWYDLYDKEKLKELNVTRIVEPDLIEEAVTKAEQKFLDSAFPKK</sequence>
<dbReference type="GO" id="GO:0003899">
    <property type="term" value="F:DNA-directed RNA polymerase activity"/>
    <property type="evidence" value="ECO:0007669"/>
    <property type="project" value="InterPro"/>
</dbReference>
<dbReference type="STRING" id="137838.GCA_001458595_03544"/>
<organism evidence="2 3">
    <name type="scientific">Clostridium neonatale</name>
    <dbReference type="NCBI Taxonomy" id="137838"/>
    <lineage>
        <taxon>Bacteria</taxon>
        <taxon>Bacillati</taxon>
        <taxon>Bacillota</taxon>
        <taxon>Clostridia</taxon>
        <taxon>Eubacteriales</taxon>
        <taxon>Clostridiaceae</taxon>
        <taxon>Clostridium</taxon>
    </lineage>
</organism>
<dbReference type="AlphaFoldDB" id="A0A2A7MK33"/>
<evidence type="ECO:0000259" key="1">
    <source>
        <dbReference type="SMART" id="SM00400"/>
    </source>
</evidence>
<dbReference type="Gene3D" id="3.90.580.10">
    <property type="entry name" value="Zinc finger, CHC2-type domain"/>
    <property type="match status" value="1"/>
</dbReference>
<dbReference type="Gene3D" id="3.40.50.300">
    <property type="entry name" value="P-loop containing nucleotide triphosphate hydrolases"/>
    <property type="match status" value="1"/>
</dbReference>